<dbReference type="GO" id="GO:0005829">
    <property type="term" value="C:cytosol"/>
    <property type="evidence" value="ECO:0007669"/>
    <property type="project" value="TreeGrafter"/>
</dbReference>
<dbReference type="InterPro" id="IPR023214">
    <property type="entry name" value="HAD_sf"/>
</dbReference>
<dbReference type="GO" id="GO:0016791">
    <property type="term" value="F:phosphatase activity"/>
    <property type="evidence" value="ECO:0007669"/>
    <property type="project" value="TreeGrafter"/>
</dbReference>
<keyword evidence="1" id="KW-0378">Hydrolase</keyword>
<reference evidence="1" key="1">
    <citation type="journal article" date="2021" name="PeerJ">
        <title>Extensive microbial diversity within the chicken gut microbiome revealed by metagenomics and culture.</title>
        <authorList>
            <person name="Gilroy R."/>
            <person name="Ravi A."/>
            <person name="Getino M."/>
            <person name="Pursley I."/>
            <person name="Horton D.L."/>
            <person name="Alikhan N.F."/>
            <person name="Baker D."/>
            <person name="Gharbi K."/>
            <person name="Hall N."/>
            <person name="Watson M."/>
            <person name="Adriaenssens E.M."/>
            <person name="Foster-Nyarko E."/>
            <person name="Jarju S."/>
            <person name="Secka A."/>
            <person name="Antonio M."/>
            <person name="Oren A."/>
            <person name="Chaudhuri R.R."/>
            <person name="La Ragione R."/>
            <person name="Hildebrand F."/>
            <person name="Pallen M.J."/>
        </authorList>
    </citation>
    <scope>NUCLEOTIDE SEQUENCE</scope>
    <source>
        <strain evidence="1">CHK172-16539</strain>
    </source>
</reference>
<feature type="non-terminal residue" evidence="1">
    <location>
        <position position="1"/>
    </location>
</feature>
<proteinExistence type="predicted"/>
<dbReference type="PANTHER" id="PTHR10000:SF55">
    <property type="entry name" value="5-AMINO-6-(5-PHOSPHO-D-RIBITYLAMINO)URACIL PHOSPHATASE YCSE"/>
    <property type="match status" value="1"/>
</dbReference>
<name>A0A9D2F632_9ENTE</name>
<dbReference type="Proteomes" id="UP000824063">
    <property type="component" value="Unassembled WGS sequence"/>
</dbReference>
<sequence length="71" mass="7724">SHVAKERNIDLENVMTIGDNLNDLSMIQVAGVSFAMGNAVVELHEEAKYVTHENMNSGVGKAIVRAIDENL</sequence>
<gene>
    <name evidence="1" type="ORF">IAA20_01695</name>
</gene>
<dbReference type="InterPro" id="IPR036412">
    <property type="entry name" value="HAD-like_sf"/>
</dbReference>
<organism evidence="1 2">
    <name type="scientific">Candidatus Enterococcus avicola</name>
    <dbReference type="NCBI Taxonomy" id="2838561"/>
    <lineage>
        <taxon>Bacteria</taxon>
        <taxon>Bacillati</taxon>
        <taxon>Bacillota</taxon>
        <taxon>Bacilli</taxon>
        <taxon>Lactobacillales</taxon>
        <taxon>Enterococcaceae</taxon>
        <taxon>Enterococcus</taxon>
    </lineage>
</organism>
<dbReference type="EMBL" id="DXBN01000040">
    <property type="protein sequence ID" value="HIZ52643.1"/>
    <property type="molecule type" value="Genomic_DNA"/>
</dbReference>
<dbReference type="PROSITE" id="PS01229">
    <property type="entry name" value="COF_2"/>
    <property type="match status" value="1"/>
</dbReference>
<dbReference type="SUPFAM" id="SSF56784">
    <property type="entry name" value="HAD-like"/>
    <property type="match status" value="1"/>
</dbReference>
<evidence type="ECO:0000313" key="1">
    <source>
        <dbReference type="EMBL" id="HIZ52643.1"/>
    </source>
</evidence>
<dbReference type="Gene3D" id="3.40.50.1000">
    <property type="entry name" value="HAD superfamily/HAD-like"/>
    <property type="match status" value="1"/>
</dbReference>
<reference evidence="1" key="2">
    <citation type="submission" date="2021-04" db="EMBL/GenBank/DDBJ databases">
        <authorList>
            <person name="Gilroy R."/>
        </authorList>
    </citation>
    <scope>NUCLEOTIDE SEQUENCE</scope>
    <source>
        <strain evidence="1">CHK172-16539</strain>
    </source>
</reference>
<dbReference type="AlphaFoldDB" id="A0A9D2F632"/>
<dbReference type="PANTHER" id="PTHR10000">
    <property type="entry name" value="PHOSPHOSERINE PHOSPHATASE"/>
    <property type="match status" value="1"/>
</dbReference>
<comment type="caution">
    <text evidence="1">The sequence shown here is derived from an EMBL/GenBank/DDBJ whole genome shotgun (WGS) entry which is preliminary data.</text>
</comment>
<accession>A0A9D2F632</accession>
<evidence type="ECO:0000313" key="2">
    <source>
        <dbReference type="Proteomes" id="UP000824063"/>
    </source>
</evidence>
<protein>
    <submittedName>
        <fullName evidence="1">HAD hydrolase family protein</fullName>
    </submittedName>
</protein>
<dbReference type="Pfam" id="PF08282">
    <property type="entry name" value="Hydrolase_3"/>
    <property type="match status" value="1"/>
</dbReference>
<dbReference type="GO" id="GO:0000287">
    <property type="term" value="F:magnesium ion binding"/>
    <property type="evidence" value="ECO:0007669"/>
    <property type="project" value="TreeGrafter"/>
</dbReference>